<feature type="binding site" evidence="13">
    <location>
        <position position="532"/>
    </location>
    <ligand>
        <name>substrate</name>
    </ligand>
</feature>
<dbReference type="EMBL" id="SZQL01000003">
    <property type="protein sequence ID" value="TKK70176.1"/>
    <property type="molecule type" value="Genomic_DNA"/>
</dbReference>
<comment type="similarity">
    <text evidence="3 17">Belongs to the transketolase family.</text>
</comment>
<comment type="subunit">
    <text evidence="4 17">Homodimer.</text>
</comment>
<dbReference type="PANTHER" id="PTHR43522">
    <property type="entry name" value="TRANSKETOLASE"/>
    <property type="match status" value="1"/>
</dbReference>
<dbReference type="InterPro" id="IPR033247">
    <property type="entry name" value="Transketolase_fam"/>
</dbReference>
<comment type="cofactor">
    <cofactor evidence="2">
        <name>Co(2+)</name>
        <dbReference type="ChEBI" id="CHEBI:48828"/>
    </cofactor>
</comment>
<dbReference type="FunFam" id="3.40.50.920:FF:000003">
    <property type="entry name" value="Transketolase"/>
    <property type="match status" value="1"/>
</dbReference>
<dbReference type="Pfam" id="PF00456">
    <property type="entry name" value="Transketolase_N"/>
    <property type="match status" value="1"/>
</dbReference>
<evidence type="ECO:0000256" key="11">
    <source>
        <dbReference type="NCBIfam" id="TIGR00232"/>
    </source>
</evidence>
<name>A0A4U3L8E8_9BACT</name>
<dbReference type="Gene3D" id="3.40.50.970">
    <property type="match status" value="2"/>
</dbReference>
<dbReference type="PROSITE" id="PS00802">
    <property type="entry name" value="TRANSKETOLASE_2"/>
    <property type="match status" value="1"/>
</dbReference>
<feature type="binding site" evidence="15">
    <location>
        <position position="200"/>
    </location>
    <ligand>
        <name>Mg(2+)</name>
        <dbReference type="ChEBI" id="CHEBI:18420"/>
    </ligand>
</feature>
<keyword evidence="20" id="KW-1185">Reference proteome</keyword>
<dbReference type="FunFam" id="3.40.50.970:FF:000003">
    <property type="entry name" value="Transketolase"/>
    <property type="match status" value="1"/>
</dbReference>
<comment type="function">
    <text evidence="17">Catalyzes the transfer of a two-carbon ketol group from a ketose donor to an aldose acceptor, via a covalent intermediate with the cofactor thiamine pyrophosphate.</text>
</comment>
<comment type="cofactor">
    <cofactor evidence="15">
        <name>Mg(2+)</name>
        <dbReference type="ChEBI" id="CHEBI:18420"/>
    </cofactor>
    <text evidence="15">Binds 1 Mg(2+) ion per subunit. Can also utilize other divalent metal cations, such as Ca(2+), Mn(2+) and Co(2+).</text>
</comment>
<feature type="binding site" evidence="13">
    <location>
        <position position="369"/>
    </location>
    <ligand>
        <name>substrate</name>
    </ligand>
</feature>
<feature type="active site" description="Proton donor" evidence="12">
    <location>
        <position position="423"/>
    </location>
</feature>
<comment type="cofactor">
    <cofactor evidence="17">
        <name>Mg(2+)</name>
        <dbReference type="ChEBI" id="CHEBI:18420"/>
    </cofactor>
    <cofactor evidence="17">
        <name>Ca(2+)</name>
        <dbReference type="ChEBI" id="CHEBI:29108"/>
    </cofactor>
    <cofactor evidence="17">
        <name>Mn(2+)</name>
        <dbReference type="ChEBI" id="CHEBI:29035"/>
    </cofactor>
    <cofactor evidence="17">
        <name>Co(2+)</name>
        <dbReference type="ChEBI" id="CHEBI:48828"/>
    </cofactor>
    <text evidence="17">Binds 1 Mg(2+) ion per subunit. Can also utilize other divalent metal cations, such as Ca(2+), Mn(2+) and Co(2+).</text>
</comment>
<keyword evidence="8 15" id="KW-0460">Magnesium</keyword>
<dbReference type="FunFam" id="3.40.50.970:FF:000004">
    <property type="entry name" value="Transketolase"/>
    <property type="match status" value="1"/>
</dbReference>
<dbReference type="InterPro" id="IPR009014">
    <property type="entry name" value="Transketo_C/PFOR_II"/>
</dbReference>
<comment type="caution">
    <text evidence="19">The sequence shown here is derived from an EMBL/GenBank/DDBJ whole genome shotgun (WGS) entry which is preliminary data.</text>
</comment>
<protein>
    <recommendedName>
        <fullName evidence="5 11">Transketolase</fullName>
        <ecNumber evidence="5 11">2.2.1.1</ecNumber>
    </recommendedName>
</protein>
<keyword evidence="9 14" id="KW-0786">Thiamine pyrophosphate</keyword>
<evidence type="ECO:0000256" key="2">
    <source>
        <dbReference type="ARBA" id="ARBA00001941"/>
    </source>
</evidence>
<accession>A0A4U3L8E8</accession>
<feature type="binding site" evidence="15">
    <location>
        <position position="202"/>
    </location>
    <ligand>
        <name>Mg(2+)</name>
        <dbReference type="ChEBI" id="CHEBI:18420"/>
    </ligand>
</feature>
<feature type="binding site" evidence="15">
    <location>
        <position position="170"/>
    </location>
    <ligand>
        <name>Mg(2+)</name>
        <dbReference type="ChEBI" id="CHEBI:18420"/>
    </ligand>
</feature>
<feature type="site" description="Important for catalytic activity" evidence="16">
    <location>
        <position position="41"/>
    </location>
</feature>
<feature type="binding site" evidence="14">
    <location>
        <position position="200"/>
    </location>
    <ligand>
        <name>thiamine diphosphate</name>
        <dbReference type="ChEBI" id="CHEBI:58937"/>
    </ligand>
</feature>
<dbReference type="InterPro" id="IPR049557">
    <property type="entry name" value="Transketolase_CS"/>
</dbReference>
<dbReference type="InterPro" id="IPR029061">
    <property type="entry name" value="THDP-binding"/>
</dbReference>
<evidence type="ECO:0000256" key="8">
    <source>
        <dbReference type="ARBA" id="ARBA00022842"/>
    </source>
</evidence>
<feature type="domain" description="Transketolase-like pyrimidine-binding" evidence="18">
    <location>
        <begin position="366"/>
        <end position="538"/>
    </location>
</feature>
<dbReference type="GO" id="GO:0009052">
    <property type="term" value="P:pentose-phosphate shunt, non-oxidative branch"/>
    <property type="evidence" value="ECO:0007669"/>
    <property type="project" value="UniProtKB-ARBA"/>
</dbReference>
<feature type="binding site" evidence="13">
    <location>
        <position position="396"/>
    </location>
    <ligand>
        <name>substrate</name>
    </ligand>
</feature>
<dbReference type="Gene3D" id="3.40.50.920">
    <property type="match status" value="1"/>
</dbReference>
<feature type="binding site" evidence="14">
    <location>
        <position position="275"/>
    </location>
    <ligand>
        <name>thiamine diphosphate</name>
        <dbReference type="ChEBI" id="CHEBI:58937"/>
    </ligand>
</feature>
<feature type="binding site" evidence="13">
    <location>
        <position position="481"/>
    </location>
    <ligand>
        <name>substrate</name>
    </ligand>
</feature>
<sequence>MANQSAAEQSNVAEQTNIDQLSINTIRLLSVDAVQKANSGHPGLPLGAAPMAYVLWSKFLRFNPQHPGWPNHDRFVLSAGHGSALLYSMLHLYGYDLPMEEIKNFRQVGSKTPGHPESMLTPGVEVTTGPLGQGFGNGVGIAMAEAFLAARYNKDSFKLFDHYTYGIVSDGDLMEGVASEAASLAGHLKLGKIIYLYDDNNISLDGPTSLAYTEDAMKRFDAYGWHTQTVQDGNDVAAIEQAIRNAQQETEKPSIIAVKTIIGFGSPMQGTSKVHGSPLGEENVRKTKETLGWDPNITFYVPDEVRTHLQEPAKRGAELEAEWNKLYESYSQKFEQEGKELHMALEGKLPEGWDKGMPVFKGGEALATRQASGKALDIIKKNVPWMLGGSADLASSNEMPTKGDISFQPGHYDNGNVWFGVREHAMGSIMNGIASHHGVRTYGGTFLTFSDYMRGAIRLAALTEAPVTYVFTHDSIGLGEDGPTHQPVEQVTALRAIPNLTVIRPGDANETIEAWRIAMKKMHGPVALILSRQKMPNIDQEKYAPAAGNVQKGAYILSEAEGGQPDVILIGTGSELHLAVQAQEELKKENIKARVVSMPSWELFEQQDQSYRNEVLPPNIHQRVAVEAGITMGWWKWVTAEGAVIGIDRFGESGPGDEVMKLFGFTVENVVNKAKAVLGK</sequence>
<evidence type="ECO:0000256" key="6">
    <source>
        <dbReference type="ARBA" id="ARBA00022679"/>
    </source>
</evidence>
<feature type="binding site" evidence="14">
    <location>
        <position position="81"/>
    </location>
    <ligand>
        <name>thiamine diphosphate</name>
        <dbReference type="ChEBI" id="CHEBI:58937"/>
    </ligand>
</feature>
<evidence type="ECO:0000313" key="19">
    <source>
        <dbReference type="EMBL" id="TKK70176.1"/>
    </source>
</evidence>
<keyword evidence="6 17" id="KW-0808">Transferase</keyword>
<dbReference type="SMART" id="SM00861">
    <property type="entry name" value="Transket_pyr"/>
    <property type="match status" value="1"/>
</dbReference>
<feature type="binding site" evidence="14">
    <location>
        <position position="449"/>
    </location>
    <ligand>
        <name>thiamine diphosphate</name>
        <dbReference type="ChEBI" id="CHEBI:58937"/>
    </ligand>
</feature>
<dbReference type="SUPFAM" id="SSF52922">
    <property type="entry name" value="TK C-terminal domain-like"/>
    <property type="match status" value="1"/>
</dbReference>
<gene>
    <name evidence="19" type="primary">tkt</name>
    <name evidence="19" type="ORF">FC093_05350</name>
</gene>
<feature type="binding site" evidence="14">
    <location>
        <begin position="129"/>
        <end position="131"/>
    </location>
    <ligand>
        <name>thiamine diphosphate</name>
        <dbReference type="ChEBI" id="CHEBI:58937"/>
    </ligand>
</feature>
<dbReference type="AlphaFoldDB" id="A0A4U3L8E8"/>
<evidence type="ECO:0000259" key="18">
    <source>
        <dbReference type="SMART" id="SM00861"/>
    </source>
</evidence>
<evidence type="ECO:0000256" key="17">
    <source>
        <dbReference type="RuleBase" id="RU004996"/>
    </source>
</evidence>
<evidence type="ECO:0000313" key="20">
    <source>
        <dbReference type="Proteomes" id="UP000305848"/>
    </source>
</evidence>
<keyword evidence="7 15" id="KW-0479">Metal-binding</keyword>
<dbReference type="InterPro" id="IPR005475">
    <property type="entry name" value="Transketolase-like_Pyr-bd"/>
</dbReference>
<evidence type="ECO:0000256" key="13">
    <source>
        <dbReference type="PIRSR" id="PIRSR605478-2"/>
    </source>
</evidence>
<evidence type="ECO:0000256" key="12">
    <source>
        <dbReference type="PIRSR" id="PIRSR605478-1"/>
    </source>
</evidence>
<feature type="binding site" evidence="13">
    <location>
        <position position="275"/>
    </location>
    <ligand>
        <name>substrate</name>
    </ligand>
</feature>
<feature type="site" description="Important for catalytic activity" evidence="16">
    <location>
        <position position="275"/>
    </location>
</feature>
<dbReference type="Pfam" id="PF02779">
    <property type="entry name" value="Transket_pyr"/>
    <property type="match status" value="1"/>
</dbReference>
<evidence type="ECO:0000256" key="3">
    <source>
        <dbReference type="ARBA" id="ARBA00007131"/>
    </source>
</evidence>
<proteinExistence type="inferred from homology"/>
<dbReference type="CDD" id="cd02012">
    <property type="entry name" value="TPP_TK"/>
    <property type="match status" value="1"/>
</dbReference>
<dbReference type="CDD" id="cd07033">
    <property type="entry name" value="TPP_PYR_DXS_TK_like"/>
    <property type="match status" value="1"/>
</dbReference>
<dbReference type="NCBIfam" id="TIGR00232">
    <property type="entry name" value="tktlase_bact"/>
    <property type="match status" value="1"/>
</dbReference>
<dbReference type="InterPro" id="IPR055152">
    <property type="entry name" value="Transketolase-like_C_2"/>
</dbReference>
<evidence type="ECO:0000256" key="14">
    <source>
        <dbReference type="PIRSR" id="PIRSR605478-3"/>
    </source>
</evidence>
<dbReference type="InterPro" id="IPR005478">
    <property type="entry name" value="Transketolase_bac-like"/>
</dbReference>
<dbReference type="PANTHER" id="PTHR43522:SF2">
    <property type="entry name" value="TRANSKETOLASE 1-RELATED"/>
    <property type="match status" value="1"/>
</dbReference>
<dbReference type="GO" id="GO:0046872">
    <property type="term" value="F:metal ion binding"/>
    <property type="evidence" value="ECO:0007669"/>
    <property type="project" value="UniProtKB-KW"/>
</dbReference>
<feature type="binding site" evidence="13">
    <location>
        <position position="473"/>
    </location>
    <ligand>
        <name>substrate</name>
    </ligand>
</feature>
<comment type="cofactor">
    <cofactor evidence="1">
        <name>Ca(2+)</name>
        <dbReference type="ChEBI" id="CHEBI:29108"/>
    </cofactor>
</comment>
<evidence type="ECO:0000256" key="5">
    <source>
        <dbReference type="ARBA" id="ARBA00013152"/>
    </source>
</evidence>
<dbReference type="InterPro" id="IPR020826">
    <property type="entry name" value="Transketolase_BS"/>
</dbReference>
<evidence type="ECO:0000256" key="16">
    <source>
        <dbReference type="PIRSR" id="PIRSR605478-5"/>
    </source>
</evidence>
<evidence type="ECO:0000256" key="10">
    <source>
        <dbReference type="ARBA" id="ARBA00049473"/>
    </source>
</evidence>
<evidence type="ECO:0000256" key="1">
    <source>
        <dbReference type="ARBA" id="ARBA00001913"/>
    </source>
</evidence>
<feature type="binding site" evidence="14">
    <location>
        <position position="171"/>
    </location>
    <ligand>
        <name>thiamine diphosphate</name>
        <dbReference type="ChEBI" id="CHEBI:58937"/>
    </ligand>
</feature>
<dbReference type="InterPro" id="IPR005474">
    <property type="entry name" value="Transketolase_N"/>
</dbReference>
<dbReference type="Proteomes" id="UP000305848">
    <property type="component" value="Unassembled WGS sequence"/>
</dbReference>
<evidence type="ECO:0000256" key="15">
    <source>
        <dbReference type="PIRSR" id="PIRSR605478-4"/>
    </source>
</evidence>
<dbReference type="EC" id="2.2.1.1" evidence="5 11"/>
<keyword evidence="17" id="KW-0106">Calcium</keyword>
<dbReference type="RefSeq" id="WP_137260721.1">
    <property type="nucleotide sequence ID" value="NZ_SZQL01000003.1"/>
</dbReference>
<comment type="catalytic activity">
    <reaction evidence="10 17">
        <text>D-sedoheptulose 7-phosphate + D-glyceraldehyde 3-phosphate = aldehydo-D-ribose 5-phosphate + D-xylulose 5-phosphate</text>
        <dbReference type="Rhea" id="RHEA:10508"/>
        <dbReference type="ChEBI" id="CHEBI:57483"/>
        <dbReference type="ChEBI" id="CHEBI:57737"/>
        <dbReference type="ChEBI" id="CHEBI:58273"/>
        <dbReference type="ChEBI" id="CHEBI:59776"/>
        <dbReference type="EC" id="2.2.1.1"/>
    </reaction>
</comment>
<comment type="cofactor">
    <cofactor evidence="14">
        <name>thiamine diphosphate</name>
        <dbReference type="ChEBI" id="CHEBI:58937"/>
    </cofactor>
    <text evidence="14">Binds 1 thiamine pyrophosphate per subunit. During the reaction, the substrate forms a covalent intermediate with the cofactor.</text>
</comment>
<dbReference type="Pfam" id="PF22613">
    <property type="entry name" value="Transketolase_C_1"/>
    <property type="match status" value="1"/>
</dbReference>
<evidence type="ECO:0000256" key="4">
    <source>
        <dbReference type="ARBA" id="ARBA00011738"/>
    </source>
</evidence>
<reference evidence="19 20" key="1">
    <citation type="submission" date="2019-05" db="EMBL/GenBank/DDBJ databases">
        <title>Panacibacter sp. strain 17mud1-8 Genome sequencing and assembly.</title>
        <authorList>
            <person name="Chhetri G."/>
        </authorList>
    </citation>
    <scope>NUCLEOTIDE SEQUENCE [LARGE SCALE GENOMIC DNA]</scope>
    <source>
        <strain evidence="19 20">17mud1-8</strain>
    </source>
</reference>
<dbReference type="PROSITE" id="PS00801">
    <property type="entry name" value="TRANSKETOLASE_1"/>
    <property type="match status" value="1"/>
</dbReference>
<dbReference type="GO" id="GO:0004802">
    <property type="term" value="F:transketolase activity"/>
    <property type="evidence" value="ECO:0007669"/>
    <property type="project" value="UniProtKB-UniRule"/>
</dbReference>
<organism evidence="19 20">
    <name type="scientific">Ilyomonas limi</name>
    <dbReference type="NCBI Taxonomy" id="2575867"/>
    <lineage>
        <taxon>Bacteria</taxon>
        <taxon>Pseudomonadati</taxon>
        <taxon>Bacteroidota</taxon>
        <taxon>Chitinophagia</taxon>
        <taxon>Chitinophagales</taxon>
        <taxon>Chitinophagaceae</taxon>
        <taxon>Ilyomonas</taxon>
    </lineage>
</organism>
<evidence type="ECO:0000256" key="9">
    <source>
        <dbReference type="ARBA" id="ARBA00023052"/>
    </source>
</evidence>
<dbReference type="SUPFAM" id="SSF52518">
    <property type="entry name" value="Thiamin diphosphate-binding fold (THDP-binding)"/>
    <property type="match status" value="2"/>
</dbReference>
<dbReference type="GO" id="GO:0005829">
    <property type="term" value="C:cytosol"/>
    <property type="evidence" value="ECO:0007669"/>
    <property type="project" value="TreeGrafter"/>
</dbReference>
<dbReference type="OrthoDB" id="8732661at2"/>
<feature type="binding site" evidence="13">
    <location>
        <position position="485"/>
    </location>
    <ligand>
        <name>substrate</name>
    </ligand>
</feature>
<feature type="binding site" evidence="13">
    <location>
        <position position="41"/>
    </location>
    <ligand>
        <name>substrate</name>
    </ligand>
</feature>
<evidence type="ECO:0000256" key="7">
    <source>
        <dbReference type="ARBA" id="ARBA00022723"/>
    </source>
</evidence>